<evidence type="ECO:0000256" key="2">
    <source>
        <dbReference type="ARBA" id="ARBA00022980"/>
    </source>
</evidence>
<sequence length="124" mass="14297">MTTLNQSIKRKKQNKKKITVLNHNPQLEGFLCSIISMSPKKPNSAKRKVGIIELKNNKKIKAYIPGERSVVRDKTRVLIRGGNTRDLPGVNHKIVLNMMNCREDKPRHNKRSKYGVKKIKAKKR</sequence>
<dbReference type="PROSITE" id="PS00055">
    <property type="entry name" value="RIBOSOMAL_S12"/>
    <property type="match status" value="1"/>
</dbReference>
<dbReference type="GO" id="GO:0015935">
    <property type="term" value="C:small ribosomal subunit"/>
    <property type="evidence" value="ECO:0007669"/>
    <property type="project" value="InterPro"/>
</dbReference>
<comment type="similarity">
    <text evidence="1 4">Belongs to the universal ribosomal protein uS12 family.</text>
</comment>
<dbReference type="InterPro" id="IPR012340">
    <property type="entry name" value="NA-bd_OB-fold"/>
</dbReference>
<evidence type="ECO:0000256" key="1">
    <source>
        <dbReference type="ARBA" id="ARBA00005657"/>
    </source>
</evidence>
<reference evidence="6 7" key="1">
    <citation type="journal article" date="2005" name="Science">
        <title>Genome sequence of Theileria parva, a bovine pathogen that transforms lymphocytes.</title>
        <authorList>
            <person name="Gardner M.J."/>
            <person name="Bishop R."/>
            <person name="Shah T."/>
            <person name="de Villiers E.P."/>
            <person name="Carlton J.M."/>
            <person name="Hall N."/>
            <person name="Ren Q."/>
            <person name="Paulsen I.T."/>
            <person name="Pain A."/>
            <person name="Berriman M."/>
            <person name="Wilson R.J.M."/>
            <person name="Sato S."/>
            <person name="Ralph S.A."/>
            <person name="Mann D.J."/>
            <person name="Xiong Z."/>
            <person name="Shallom S.J."/>
            <person name="Weidman J."/>
            <person name="Jiang L."/>
            <person name="Lynn J."/>
            <person name="Weaver B."/>
            <person name="Shoaibi A."/>
            <person name="Domingo A.R."/>
            <person name="Wasawo D."/>
            <person name="Crabtree J."/>
            <person name="Wortman J.R."/>
            <person name="Haas B."/>
            <person name="Angiuoli S.V."/>
            <person name="Creasy T.H."/>
            <person name="Lu C."/>
            <person name="Suh B."/>
            <person name="Silva J.C."/>
            <person name="Utterback T.R."/>
            <person name="Feldblyum T.V."/>
            <person name="Pertea M."/>
            <person name="Allen J."/>
            <person name="Nierman W.C."/>
            <person name="Taracha E.L.N."/>
            <person name="Salzberg S.L."/>
            <person name="White O.R."/>
            <person name="Fitzhugh H.A."/>
            <person name="Morzaria S."/>
            <person name="Venter J.C."/>
            <person name="Fraser C.M."/>
            <person name="Nene V."/>
        </authorList>
    </citation>
    <scope>NUCLEOTIDE SEQUENCE [LARGE SCALE GENOMIC DNA]</scope>
    <source>
        <strain evidence="6 7">Muguga</strain>
    </source>
</reference>
<protein>
    <submittedName>
        <fullName evidence="6">Ribosomal protein S12, putative</fullName>
    </submittedName>
</protein>
<keyword evidence="7" id="KW-1185">Reference proteome</keyword>
<dbReference type="PRINTS" id="PR01034">
    <property type="entry name" value="RIBOSOMALS12"/>
</dbReference>
<organism evidence="6 7">
    <name type="scientific">Theileria parva</name>
    <name type="common">East coast fever infection agent</name>
    <dbReference type="NCBI Taxonomy" id="5875"/>
    <lineage>
        <taxon>Eukaryota</taxon>
        <taxon>Sar</taxon>
        <taxon>Alveolata</taxon>
        <taxon>Apicomplexa</taxon>
        <taxon>Aconoidasida</taxon>
        <taxon>Piroplasmida</taxon>
        <taxon>Theileriidae</taxon>
        <taxon>Theileria</taxon>
    </lineage>
</organism>
<dbReference type="GO" id="GO:0003735">
    <property type="term" value="F:structural constituent of ribosome"/>
    <property type="evidence" value="ECO:0007669"/>
    <property type="project" value="InterPro"/>
</dbReference>
<dbReference type="InterPro" id="IPR005679">
    <property type="entry name" value="Ribosomal_uS12_bac"/>
</dbReference>
<dbReference type="InterPro" id="IPR006032">
    <property type="entry name" value="Ribosomal_uS12"/>
</dbReference>
<feature type="compositionally biased region" description="Basic residues" evidence="5">
    <location>
        <begin position="107"/>
        <end position="124"/>
    </location>
</feature>
<keyword evidence="3 4" id="KW-0687">Ribonucleoprotein</keyword>
<dbReference type="Pfam" id="PF00164">
    <property type="entry name" value="Ribosom_S12_S23"/>
    <property type="match status" value="1"/>
</dbReference>
<accession>Q4MYA6</accession>
<evidence type="ECO:0000313" key="7">
    <source>
        <dbReference type="Proteomes" id="UP000001949"/>
    </source>
</evidence>
<dbReference type="eggNOG" id="KOG1750">
    <property type="taxonomic scope" value="Eukaryota"/>
</dbReference>
<gene>
    <name evidence="6" type="ordered locus">TP05_0017</name>
</gene>
<dbReference type="FunCoup" id="Q4MYA6">
    <property type="interactions" value="73"/>
</dbReference>
<dbReference type="PIRSF" id="PIRSF002133">
    <property type="entry name" value="Ribosomal_S12/S23"/>
    <property type="match status" value="1"/>
</dbReference>
<comment type="caution">
    <text evidence="6">The sequence shown here is derived from an EMBL/GenBank/DDBJ whole genome shotgun (WGS) entry which is preliminary data.</text>
</comment>
<keyword evidence="2 4" id="KW-0689">Ribosomal protein</keyword>
<dbReference type="PANTHER" id="PTHR11652">
    <property type="entry name" value="30S RIBOSOMAL PROTEIN S12 FAMILY MEMBER"/>
    <property type="match status" value="1"/>
</dbReference>
<proteinExistence type="inferred from homology"/>
<evidence type="ECO:0000256" key="4">
    <source>
        <dbReference type="RuleBase" id="RU003622"/>
    </source>
</evidence>
<feature type="region of interest" description="Disordered" evidence="5">
    <location>
        <begin position="103"/>
        <end position="124"/>
    </location>
</feature>
<dbReference type="InParanoid" id="Q4MYA6"/>
<dbReference type="SUPFAM" id="SSF50249">
    <property type="entry name" value="Nucleic acid-binding proteins"/>
    <property type="match status" value="1"/>
</dbReference>
<dbReference type="VEuPathDB" id="PiroplasmaDB:TpMuguga_05g00017"/>
<dbReference type="GO" id="GO:0006412">
    <property type="term" value="P:translation"/>
    <property type="evidence" value="ECO:0007669"/>
    <property type="project" value="InterPro"/>
</dbReference>
<dbReference type="Proteomes" id="UP000001949">
    <property type="component" value="Unassembled WGS sequence"/>
</dbReference>
<dbReference type="Gene3D" id="2.40.50.140">
    <property type="entry name" value="Nucleic acid-binding proteins"/>
    <property type="match status" value="1"/>
</dbReference>
<evidence type="ECO:0000256" key="5">
    <source>
        <dbReference type="SAM" id="MobiDB-lite"/>
    </source>
</evidence>
<name>Q4MYA6_THEPA</name>
<evidence type="ECO:0000256" key="3">
    <source>
        <dbReference type="ARBA" id="ARBA00023274"/>
    </source>
</evidence>
<evidence type="ECO:0000313" key="6">
    <source>
        <dbReference type="EMBL" id="EAN30403.1"/>
    </source>
</evidence>
<dbReference type="KEGG" id="tpv:TP05_0017"/>
<dbReference type="EMBL" id="AAGK01000009">
    <property type="protein sequence ID" value="EAN30403.1"/>
    <property type="molecule type" value="Genomic_DNA"/>
</dbReference>
<dbReference type="OMA" id="VCIRVYT"/>
<dbReference type="STRING" id="5875.Q4MYA6"/>
<dbReference type="AlphaFoldDB" id="Q4MYA6"/>